<evidence type="ECO:0000313" key="2">
    <source>
        <dbReference type="Proteomes" id="UP001159363"/>
    </source>
</evidence>
<name>A0ABQ9HCI4_9NEOP</name>
<accession>A0ABQ9HCI4</accession>
<protein>
    <submittedName>
        <fullName evidence="1">Uncharacterized protein</fullName>
    </submittedName>
</protein>
<gene>
    <name evidence="1" type="ORF">PR048_018269</name>
</gene>
<dbReference type="Proteomes" id="UP001159363">
    <property type="component" value="Chromosome 5"/>
</dbReference>
<dbReference type="EMBL" id="JARBHB010000006">
    <property type="protein sequence ID" value="KAJ8881783.1"/>
    <property type="molecule type" value="Genomic_DNA"/>
</dbReference>
<comment type="caution">
    <text evidence="1">The sequence shown here is derived from an EMBL/GenBank/DDBJ whole genome shotgun (WGS) entry which is preliminary data.</text>
</comment>
<reference evidence="1 2" key="1">
    <citation type="submission" date="2023-02" db="EMBL/GenBank/DDBJ databases">
        <title>LHISI_Scaffold_Assembly.</title>
        <authorList>
            <person name="Stuart O.P."/>
            <person name="Cleave R."/>
            <person name="Magrath M.J.L."/>
            <person name="Mikheyev A.S."/>
        </authorList>
    </citation>
    <scope>NUCLEOTIDE SEQUENCE [LARGE SCALE GENOMIC DNA]</scope>
    <source>
        <strain evidence="1">Daus_M_001</strain>
        <tissue evidence="1">Leg muscle</tissue>
    </source>
</reference>
<sequence length="72" mass="8163">MDVGSRNENSQQAVHSNRFPRLPSLEKKCPRHLKLTGMFLTVLAPSTGSTFCCRHWYILEMISKTTNPTLVS</sequence>
<keyword evidence="2" id="KW-1185">Reference proteome</keyword>
<evidence type="ECO:0000313" key="1">
    <source>
        <dbReference type="EMBL" id="KAJ8881783.1"/>
    </source>
</evidence>
<organism evidence="1 2">
    <name type="scientific">Dryococelus australis</name>
    <dbReference type="NCBI Taxonomy" id="614101"/>
    <lineage>
        <taxon>Eukaryota</taxon>
        <taxon>Metazoa</taxon>
        <taxon>Ecdysozoa</taxon>
        <taxon>Arthropoda</taxon>
        <taxon>Hexapoda</taxon>
        <taxon>Insecta</taxon>
        <taxon>Pterygota</taxon>
        <taxon>Neoptera</taxon>
        <taxon>Polyneoptera</taxon>
        <taxon>Phasmatodea</taxon>
        <taxon>Verophasmatodea</taxon>
        <taxon>Anareolatae</taxon>
        <taxon>Phasmatidae</taxon>
        <taxon>Eurycanthinae</taxon>
        <taxon>Dryococelus</taxon>
    </lineage>
</organism>
<proteinExistence type="predicted"/>